<gene>
    <name evidence="11" type="ORF">ENK37_09770</name>
</gene>
<evidence type="ECO:0000256" key="6">
    <source>
        <dbReference type="ARBA" id="ARBA00023098"/>
    </source>
</evidence>
<sequence length="76" mass="8330">MTWTLLPLTLLAYLIGAVPLGYWAVRRLSGKSPRLASVYNLGFESAVRVLGAFPVLVAFALDVFKGFLAVYLARDL</sequence>
<dbReference type="PANTHER" id="PTHR30309:SF0">
    <property type="entry name" value="GLYCEROL-3-PHOSPHATE ACYLTRANSFERASE-RELATED"/>
    <property type="match status" value="1"/>
</dbReference>
<proteinExistence type="predicted"/>
<evidence type="ECO:0000256" key="3">
    <source>
        <dbReference type="ARBA" id="ARBA00022679"/>
    </source>
</evidence>
<evidence type="ECO:0000256" key="7">
    <source>
        <dbReference type="ARBA" id="ARBA00023136"/>
    </source>
</evidence>
<dbReference type="Pfam" id="PF02660">
    <property type="entry name" value="G3P_acyltransf"/>
    <property type="match status" value="1"/>
</dbReference>
<feature type="transmembrane region" description="Helical" evidence="10">
    <location>
        <begin position="46"/>
        <end position="73"/>
    </location>
</feature>
<keyword evidence="7 10" id="KW-0472">Membrane</keyword>
<keyword evidence="3" id="KW-0808">Transferase</keyword>
<feature type="transmembrane region" description="Helical" evidence="10">
    <location>
        <begin position="6"/>
        <end position="25"/>
    </location>
</feature>
<dbReference type="GO" id="GO:0008654">
    <property type="term" value="P:phospholipid biosynthetic process"/>
    <property type="evidence" value="ECO:0007669"/>
    <property type="project" value="UniProtKB-KW"/>
</dbReference>
<organism evidence="11">
    <name type="scientific">Oceanithermus profundus</name>
    <dbReference type="NCBI Taxonomy" id="187137"/>
    <lineage>
        <taxon>Bacteria</taxon>
        <taxon>Thermotogati</taxon>
        <taxon>Deinococcota</taxon>
        <taxon>Deinococci</taxon>
        <taxon>Thermales</taxon>
        <taxon>Thermaceae</taxon>
        <taxon>Oceanithermus</taxon>
    </lineage>
</organism>
<evidence type="ECO:0000256" key="10">
    <source>
        <dbReference type="SAM" id="Phobius"/>
    </source>
</evidence>
<evidence type="ECO:0000256" key="1">
    <source>
        <dbReference type="ARBA" id="ARBA00022475"/>
    </source>
</evidence>
<keyword evidence="6" id="KW-0443">Lipid metabolism</keyword>
<keyword evidence="9" id="KW-1208">Phospholipid metabolism</keyword>
<dbReference type="PANTHER" id="PTHR30309">
    <property type="entry name" value="INNER MEMBRANE PROTEIN YGIH"/>
    <property type="match status" value="1"/>
</dbReference>
<protein>
    <submittedName>
        <fullName evidence="11">Glycerol-3-phosphate acyltransferase</fullName>
    </submittedName>
</protein>
<keyword evidence="2" id="KW-0444">Lipid biosynthesis</keyword>
<keyword evidence="4 10" id="KW-0812">Transmembrane</keyword>
<keyword evidence="11" id="KW-0012">Acyltransferase</keyword>
<evidence type="ECO:0000313" key="11">
    <source>
        <dbReference type="EMBL" id="HGY10316.1"/>
    </source>
</evidence>
<reference evidence="11" key="1">
    <citation type="journal article" date="2020" name="mSystems">
        <title>Genome- and Community-Level Interaction Insights into Carbon Utilization and Element Cycling Functions of Hydrothermarchaeota in Hydrothermal Sediment.</title>
        <authorList>
            <person name="Zhou Z."/>
            <person name="Liu Y."/>
            <person name="Xu W."/>
            <person name="Pan J."/>
            <person name="Luo Z.H."/>
            <person name="Li M."/>
        </authorList>
    </citation>
    <scope>NUCLEOTIDE SEQUENCE [LARGE SCALE GENOMIC DNA]</scope>
    <source>
        <strain evidence="11">HyVt-570</strain>
    </source>
</reference>
<dbReference type="GO" id="GO:0005886">
    <property type="term" value="C:plasma membrane"/>
    <property type="evidence" value="ECO:0007669"/>
    <property type="project" value="InterPro"/>
</dbReference>
<dbReference type="AlphaFoldDB" id="A0A7C4ZA14"/>
<evidence type="ECO:0000256" key="4">
    <source>
        <dbReference type="ARBA" id="ARBA00022692"/>
    </source>
</evidence>
<evidence type="ECO:0000256" key="9">
    <source>
        <dbReference type="ARBA" id="ARBA00023264"/>
    </source>
</evidence>
<name>A0A7C4ZA14_9DEIN</name>
<keyword evidence="1" id="KW-1003">Cell membrane</keyword>
<evidence type="ECO:0000256" key="5">
    <source>
        <dbReference type="ARBA" id="ARBA00022989"/>
    </source>
</evidence>
<dbReference type="Proteomes" id="UP000885759">
    <property type="component" value="Unassembled WGS sequence"/>
</dbReference>
<keyword evidence="5 10" id="KW-1133">Transmembrane helix</keyword>
<accession>A0A7C4ZA14</accession>
<dbReference type="InterPro" id="IPR003811">
    <property type="entry name" value="G3P_acylTferase_PlsY"/>
</dbReference>
<dbReference type="GO" id="GO:0043772">
    <property type="term" value="F:acyl-phosphate glycerol-3-phosphate acyltransferase activity"/>
    <property type="evidence" value="ECO:0007669"/>
    <property type="project" value="InterPro"/>
</dbReference>
<feature type="non-terminal residue" evidence="11">
    <location>
        <position position="76"/>
    </location>
</feature>
<dbReference type="EMBL" id="DRPZ01000246">
    <property type="protein sequence ID" value="HGY10316.1"/>
    <property type="molecule type" value="Genomic_DNA"/>
</dbReference>
<evidence type="ECO:0000256" key="8">
    <source>
        <dbReference type="ARBA" id="ARBA00023209"/>
    </source>
</evidence>
<keyword evidence="8" id="KW-0594">Phospholipid biosynthesis</keyword>
<comment type="caution">
    <text evidence="11">The sequence shown here is derived from an EMBL/GenBank/DDBJ whole genome shotgun (WGS) entry which is preliminary data.</text>
</comment>
<evidence type="ECO:0000256" key="2">
    <source>
        <dbReference type="ARBA" id="ARBA00022516"/>
    </source>
</evidence>